<dbReference type="GO" id="GO:1901987">
    <property type="term" value="P:regulation of cell cycle phase transition"/>
    <property type="evidence" value="ECO:0007669"/>
    <property type="project" value="TreeGrafter"/>
</dbReference>
<gene>
    <name evidence="7" type="primary">DBF4</name>
    <name evidence="7" type="ORF">IWQ62_002406</name>
</gene>
<dbReference type="InterPro" id="IPR013939">
    <property type="entry name" value="Regulatory_Dfp1/Him1"/>
</dbReference>
<dbReference type="GO" id="GO:0043539">
    <property type="term" value="F:protein serine/threonine kinase activator activity"/>
    <property type="evidence" value="ECO:0007669"/>
    <property type="project" value="TreeGrafter"/>
</dbReference>
<dbReference type="PROSITE" id="PS51265">
    <property type="entry name" value="ZF_DBF4"/>
    <property type="match status" value="1"/>
</dbReference>
<dbReference type="EMBL" id="JANBPY010000504">
    <property type="protein sequence ID" value="KAJ1966543.1"/>
    <property type="molecule type" value="Genomic_DNA"/>
</dbReference>
<keyword evidence="8" id="KW-1185">Reference proteome</keyword>
<feature type="region of interest" description="Disordered" evidence="5">
    <location>
        <begin position="1223"/>
        <end position="1258"/>
    </location>
</feature>
<evidence type="ECO:0000256" key="4">
    <source>
        <dbReference type="PROSITE-ProRule" id="PRU00600"/>
    </source>
</evidence>
<dbReference type="GO" id="GO:0010571">
    <property type="term" value="P:positive regulation of nuclear cell cycle DNA replication"/>
    <property type="evidence" value="ECO:0007669"/>
    <property type="project" value="TreeGrafter"/>
</dbReference>
<comment type="caution">
    <text evidence="7">The sequence shown here is derived from an EMBL/GenBank/DDBJ whole genome shotgun (WGS) entry which is preliminary data.</text>
</comment>
<evidence type="ECO:0000256" key="2">
    <source>
        <dbReference type="ARBA" id="ARBA00022771"/>
    </source>
</evidence>
<dbReference type="PANTHER" id="PTHR15375:SF26">
    <property type="entry name" value="PROTEIN CHIFFON"/>
    <property type="match status" value="1"/>
</dbReference>
<feature type="domain" description="DBF4-type" evidence="6">
    <location>
        <begin position="550"/>
        <end position="599"/>
    </location>
</feature>
<dbReference type="InterPro" id="IPR006572">
    <property type="entry name" value="Znf_DBF"/>
</dbReference>
<dbReference type="PANTHER" id="PTHR15375">
    <property type="entry name" value="ACTIVATOR OF S-PHASE KINASE-RELATED"/>
    <property type="match status" value="1"/>
</dbReference>
<feature type="region of interest" description="Disordered" evidence="5">
    <location>
        <begin position="653"/>
        <end position="672"/>
    </location>
</feature>
<dbReference type="OrthoDB" id="21380at2759"/>
<dbReference type="SMART" id="SM00586">
    <property type="entry name" value="ZnF_DBF"/>
    <property type="match status" value="1"/>
</dbReference>
<reference evidence="7" key="1">
    <citation type="submission" date="2022-07" db="EMBL/GenBank/DDBJ databases">
        <title>Phylogenomic reconstructions and comparative analyses of Kickxellomycotina fungi.</title>
        <authorList>
            <person name="Reynolds N.K."/>
            <person name="Stajich J.E."/>
            <person name="Barry K."/>
            <person name="Grigoriev I.V."/>
            <person name="Crous P."/>
            <person name="Smith M.E."/>
        </authorList>
    </citation>
    <scope>NUCLEOTIDE SEQUENCE</scope>
    <source>
        <strain evidence="7">RSA 1196</strain>
    </source>
</reference>
<organism evidence="7 8">
    <name type="scientific">Dispira parvispora</name>
    <dbReference type="NCBI Taxonomy" id="1520584"/>
    <lineage>
        <taxon>Eukaryota</taxon>
        <taxon>Fungi</taxon>
        <taxon>Fungi incertae sedis</taxon>
        <taxon>Zoopagomycota</taxon>
        <taxon>Kickxellomycotina</taxon>
        <taxon>Dimargaritomycetes</taxon>
        <taxon>Dimargaritales</taxon>
        <taxon>Dimargaritaceae</taxon>
        <taxon>Dispira</taxon>
    </lineage>
</organism>
<dbReference type="GO" id="GO:0003676">
    <property type="term" value="F:nucleic acid binding"/>
    <property type="evidence" value="ECO:0007669"/>
    <property type="project" value="InterPro"/>
</dbReference>
<protein>
    <submittedName>
        <fullName evidence="7">Cdc7p-Dbf4p kinase complex regulatory subunit</fullName>
    </submittedName>
</protein>
<evidence type="ECO:0000259" key="6">
    <source>
        <dbReference type="PROSITE" id="PS51265"/>
    </source>
</evidence>
<dbReference type="Pfam" id="PF07535">
    <property type="entry name" value="zf-DBF"/>
    <property type="match status" value="1"/>
</dbReference>
<sequence>MGSQETRAVTPRWSSSTSKNKSEFVRALRAYQEAFPRFIFYFDGIDQDAIRPIIQQIRQLGATVEPFFSTKVTHVIVPDSLGPSINETQATTVVGGKSNPAGVRPVVSGNGPSADSGGDGKRETPKDDIVQLARKWEKKMWTLSKLVQRFLRYMPGFVGESSRVDLASRRLVDALQEERIFGVSRTLQSPALSSSRSRLSLSNRAADLKSRYDIHYLRQIYVLVEDITNVHRPIIMGEYPLSKNNSSTTWPRLYIVPPGRCPFVRYDDPNTGNPTVPTTTTAVQTPTPGVRVRPFAKPSSLSATLSRNSRDTTTNAAATTKLAQAGESPSPAQPSPMPQPTLSVASGLHQDNPSTTQYDSLRSMSMSVDSGALAQRANSSRLFPLHSQNSQLSHQGSTTDKASGSSNLWGALGIPVPNPLNGSHLTSRLTSYQHLGQLSKRAVPTSLLTPTSRPPTTDSQEPAVSTEMSKGRGNEGRNLLLAVSQVSSASGHITDASSAPTTYATTTTVLEGVVTPLPQRITKRHVTPDPGRSMPRLKPVAVVKSKPSATTKRPGYCENCRVKYDDLQEHVHSSVHQQFAQNTNNYIELDQLLGSITRPIKLVEEPRLDTSLVRSAGAPKKSDSEEWVAQRLVVKFTLPPPGTPEVKLTLESSPVHRSHDTPYHRGTKRKLSSETFETIQEDVLPTVTKDNLAHVGFSGDLRGSLGLSHLCQWSGAQQVTHSNVTTPSIDISPAGLPQSSTTTIATIPCTAGDSWSSQVPPLSLAFSYSGAGPNLSSAPSPSSFPLCSFSHHNITPMATDAAMFSQNDPKDLVGSGVSASLQTYPLLPTATQSLASSQYTSHGSHPDVSPSETTGLASHMDGDTTATGVNPPTTQRSPQTTDISVDESRRAVDLNKDTIQMGDRPYITPAATGSLSMANGNTALALWQSVANFPPDQRNWLYNNLLAMSNSAGAASNPPTCESFAIPQEPTPLPAVATSHVPNGLPEQTGAFSSASQMPTLGDSVFISSGVTSQPQPPLTYSTTSHPLSGLSATSIPAFTQMSGSTIPSTNPLAWCTTPQKPTPATPMGYGPATYFHQAEGASIPLGSHLSPLVKREFLPSATPTQMPKVVHPSDYAMQSPSAAVNFTTPQKLLFPVDDPQMSVANSPWWLGKPTGAVSHQLSQPQPPVQQHQPSPIVNPHANRWTPTMYTAQGSPLRVAHPNVGDNLDTVTTFQTRLQMLMNHPTSQGSPGGSPYLTQRDLPPPPSSSSASFNPSAAGVRSLPVTPFRNGGMAPTPFILTGAGIAAGGQYMAGGMPVGDPLPDNPNPVDSMGQPDMDFGQGIFGGRFVKY</sequence>
<feature type="region of interest" description="Disordered" evidence="5">
    <location>
        <begin position="269"/>
        <end position="358"/>
    </location>
</feature>
<dbReference type="SUPFAM" id="SSF52113">
    <property type="entry name" value="BRCT domain"/>
    <property type="match status" value="1"/>
</dbReference>
<dbReference type="FunFam" id="6.10.250.3410:FF:000001">
    <property type="entry name" value="Protein DBF4 homolog A"/>
    <property type="match status" value="1"/>
</dbReference>
<feature type="compositionally biased region" description="Polar residues" evidence="5">
    <location>
        <begin position="864"/>
        <end position="883"/>
    </location>
</feature>
<dbReference type="InterPro" id="IPR036420">
    <property type="entry name" value="BRCT_dom_sf"/>
</dbReference>
<feature type="compositionally biased region" description="Low complexity" evidence="5">
    <location>
        <begin position="269"/>
        <end position="289"/>
    </location>
</feature>
<feature type="compositionally biased region" description="Low complexity" evidence="5">
    <location>
        <begin position="445"/>
        <end position="457"/>
    </location>
</feature>
<dbReference type="Pfam" id="PF08630">
    <property type="entry name" value="Dfp1_Him1_M"/>
    <property type="match status" value="1"/>
</dbReference>
<keyword evidence="3" id="KW-0862">Zinc</keyword>
<dbReference type="GO" id="GO:0008270">
    <property type="term" value="F:zinc ion binding"/>
    <property type="evidence" value="ECO:0007669"/>
    <property type="project" value="UniProtKB-KW"/>
</dbReference>
<accession>A0A9W8AVR4</accession>
<evidence type="ECO:0000313" key="7">
    <source>
        <dbReference type="EMBL" id="KAJ1966543.1"/>
    </source>
</evidence>
<evidence type="ECO:0000256" key="3">
    <source>
        <dbReference type="ARBA" id="ARBA00022833"/>
    </source>
</evidence>
<feature type="region of interest" description="Disordered" evidence="5">
    <location>
        <begin position="1155"/>
        <end position="1181"/>
    </location>
</feature>
<evidence type="ECO:0000256" key="5">
    <source>
        <dbReference type="SAM" id="MobiDB-lite"/>
    </source>
</evidence>
<dbReference type="GO" id="GO:0031431">
    <property type="term" value="C:Dbf4-dependent protein kinase complex"/>
    <property type="evidence" value="ECO:0007669"/>
    <property type="project" value="TreeGrafter"/>
</dbReference>
<feature type="compositionally biased region" description="Low complexity" evidence="5">
    <location>
        <begin position="1158"/>
        <end position="1176"/>
    </location>
</feature>
<feature type="compositionally biased region" description="Polar residues" evidence="5">
    <location>
        <begin position="458"/>
        <end position="468"/>
    </location>
</feature>
<dbReference type="Gene3D" id="6.10.250.3410">
    <property type="entry name" value="DBF zinc finger"/>
    <property type="match status" value="1"/>
</dbReference>
<dbReference type="Proteomes" id="UP001150925">
    <property type="component" value="Unassembled WGS sequence"/>
</dbReference>
<dbReference type="InterPro" id="IPR051590">
    <property type="entry name" value="Replication_Regulatory_Kinase"/>
</dbReference>
<feature type="compositionally biased region" description="Polar residues" evidence="5">
    <location>
        <begin position="341"/>
        <end position="358"/>
    </location>
</feature>
<keyword evidence="1" id="KW-0479">Metal-binding</keyword>
<feature type="region of interest" description="Disordered" evidence="5">
    <location>
        <begin position="835"/>
        <end position="894"/>
    </location>
</feature>
<feature type="compositionally biased region" description="Low complexity" evidence="5">
    <location>
        <begin position="1248"/>
        <end position="1258"/>
    </location>
</feature>
<feature type="region of interest" description="Disordered" evidence="5">
    <location>
        <begin position="445"/>
        <end position="473"/>
    </location>
</feature>
<keyword evidence="2 4" id="KW-0863">Zinc-finger</keyword>
<dbReference type="Gene3D" id="3.40.50.10190">
    <property type="entry name" value="BRCT domain"/>
    <property type="match status" value="1"/>
</dbReference>
<evidence type="ECO:0000313" key="8">
    <source>
        <dbReference type="Proteomes" id="UP001150925"/>
    </source>
</evidence>
<feature type="region of interest" description="Disordered" evidence="5">
    <location>
        <begin position="92"/>
        <end position="126"/>
    </location>
</feature>
<dbReference type="CDD" id="cd00027">
    <property type="entry name" value="BRCT"/>
    <property type="match status" value="1"/>
</dbReference>
<feature type="compositionally biased region" description="Low complexity" evidence="5">
    <location>
        <begin position="312"/>
        <end position="330"/>
    </location>
</feature>
<proteinExistence type="predicted"/>
<evidence type="ECO:0000256" key="1">
    <source>
        <dbReference type="ARBA" id="ARBA00022723"/>
    </source>
</evidence>
<name>A0A9W8AVR4_9FUNG</name>
<dbReference type="InterPro" id="IPR038545">
    <property type="entry name" value="Znf_DBF_sf"/>
</dbReference>